<protein>
    <recommendedName>
        <fullName evidence="2">Double-GTPase 2 domain-containing protein</fullName>
    </recommendedName>
</protein>
<dbReference type="AlphaFoldDB" id="A0A0A6PBZ2"/>
<dbReference type="Pfam" id="PF19993">
    <property type="entry name" value="DO-GTPase2"/>
    <property type="match status" value="1"/>
</dbReference>
<evidence type="ECO:0000313" key="4">
    <source>
        <dbReference type="EMBL" id="TGO03080.1"/>
    </source>
</evidence>
<evidence type="ECO:0000313" key="3">
    <source>
        <dbReference type="EMBL" id="KHD07857.1"/>
    </source>
</evidence>
<keyword evidence="1" id="KW-0472">Membrane</keyword>
<gene>
    <name evidence="3" type="ORF">PN36_13110</name>
    <name evidence="4" type="ORF">PN36_13170</name>
</gene>
<dbReference type="InterPro" id="IPR027417">
    <property type="entry name" value="P-loop_NTPase"/>
</dbReference>
<dbReference type="InterPro" id="IPR045528">
    <property type="entry name" value="DO-GTPase2"/>
</dbReference>
<accession>A0A0A6PBZ2</accession>
<dbReference type="SUPFAM" id="SSF52540">
    <property type="entry name" value="P-loop containing nucleoside triphosphate hydrolases"/>
    <property type="match status" value="1"/>
</dbReference>
<keyword evidence="1" id="KW-0812">Transmembrane</keyword>
<organism evidence="3 5">
    <name type="scientific">Candidatus Thiomargarita nelsonii</name>
    <dbReference type="NCBI Taxonomy" id="1003181"/>
    <lineage>
        <taxon>Bacteria</taxon>
        <taxon>Pseudomonadati</taxon>
        <taxon>Pseudomonadota</taxon>
        <taxon>Gammaproteobacteria</taxon>
        <taxon>Thiotrichales</taxon>
        <taxon>Thiotrichaceae</taxon>
        <taxon>Thiomargarita</taxon>
    </lineage>
</organism>
<reference evidence="3 5" key="1">
    <citation type="journal article" date="2016" name="Front. Microbiol.">
        <title>Single-Cell (Meta-)Genomics of a Dimorphic Candidatus Thiomargarita nelsonii Reveals Genomic Plasticity.</title>
        <authorList>
            <person name="Flood B.E."/>
            <person name="Fliss P."/>
            <person name="Jones D.S."/>
            <person name="Dick G.J."/>
            <person name="Jain S."/>
            <person name="Kaster A.K."/>
            <person name="Winkel M."/>
            <person name="Mussmann M."/>
            <person name="Bailey J."/>
        </authorList>
    </citation>
    <scope>NUCLEOTIDE SEQUENCE [LARGE SCALE GENOMIC DNA]</scope>
    <source>
        <strain evidence="3">Hydrate Ridge</strain>
    </source>
</reference>
<dbReference type="Proteomes" id="UP000030428">
    <property type="component" value="Unassembled WGS sequence"/>
</dbReference>
<feature type="transmembrane region" description="Helical" evidence="1">
    <location>
        <begin position="82"/>
        <end position="101"/>
    </location>
</feature>
<keyword evidence="1" id="KW-1133">Transmembrane helix</keyword>
<keyword evidence="5" id="KW-1185">Reference proteome</keyword>
<name>A0A0A6PBZ2_9GAMM</name>
<evidence type="ECO:0000259" key="2">
    <source>
        <dbReference type="Pfam" id="PF19993"/>
    </source>
</evidence>
<sequence>MSTSTEPAIKSYFFGKGYRDLGAVIKESWERNLDSTKDFFSKIKKDGEGWQKALSFIFWGGAGVSVIIFGTVFFVAVSLFHILLLSSFFLLIYIIFTIVWVTERTYLFFHGFFSVCPHCHEKTVLPEYLCDKCGRIHKKLVPNTYGILFHQCQCGQKLPATFFLNRGRLEARCRGCHQLLHREHVESKKIFVPILGGPSAGKTAFMFAVVRQLIEKKAAEMGFETAFIDSNTESEYKTIVDQLRKGNVPTKTVASIPKAFNLALNKDGKTKWLLYIYDPAGEAFENTENLTAHQYYDYVSGMIMIVDPFSIPAVRRDYENELSRTWSNINPSQLNIEDALNSVLLTLEESFGLSKTGKIKKPLAVVISKADAFGLLGDVDKKSELIRQQLIDWDEGGLIQQIETRFKDVQYFSSSALGRIPDSTSKDFVPSHVFEPMSWLLNPVISKK</sequence>
<dbReference type="EMBL" id="JSZA02000042">
    <property type="protein sequence ID" value="KHD07857.1"/>
    <property type="molecule type" value="Genomic_DNA"/>
</dbReference>
<comment type="caution">
    <text evidence="3">The sequence shown here is derived from an EMBL/GenBank/DDBJ whole genome shotgun (WGS) entry which is preliminary data.</text>
</comment>
<feature type="transmembrane region" description="Helical" evidence="1">
    <location>
        <begin position="53"/>
        <end position="76"/>
    </location>
</feature>
<feature type="domain" description="Double-GTPase 2" evidence="2">
    <location>
        <begin position="190"/>
        <end position="390"/>
    </location>
</feature>
<evidence type="ECO:0000256" key="1">
    <source>
        <dbReference type="SAM" id="Phobius"/>
    </source>
</evidence>
<proteinExistence type="predicted"/>
<dbReference type="EMBL" id="JSZA02000043">
    <property type="protein sequence ID" value="TGO03080.1"/>
    <property type="molecule type" value="Genomic_DNA"/>
</dbReference>
<evidence type="ECO:0000313" key="5">
    <source>
        <dbReference type="Proteomes" id="UP000030428"/>
    </source>
</evidence>